<evidence type="ECO:0000256" key="1">
    <source>
        <dbReference type="ARBA" id="ARBA00001424"/>
    </source>
</evidence>
<evidence type="ECO:0000256" key="5">
    <source>
        <dbReference type="ARBA" id="ARBA00022723"/>
    </source>
</evidence>
<keyword evidence="11" id="KW-1185">Reference proteome</keyword>
<dbReference type="InterPro" id="IPR029149">
    <property type="entry name" value="Creatin/AminoP/Spt16_N"/>
</dbReference>
<dbReference type="OrthoDB" id="9806388at2"/>
<dbReference type="SUPFAM" id="SSF55920">
    <property type="entry name" value="Creatinase/aminopeptidase"/>
    <property type="match status" value="1"/>
</dbReference>
<dbReference type="PROSITE" id="PS00491">
    <property type="entry name" value="PROLINE_PEPTIDASE"/>
    <property type="match status" value="1"/>
</dbReference>
<dbReference type="EC" id="3.4.11.9" evidence="4"/>
<evidence type="ECO:0000256" key="8">
    <source>
        <dbReference type="RuleBase" id="RU000590"/>
    </source>
</evidence>
<dbReference type="InterPro" id="IPR000994">
    <property type="entry name" value="Pept_M24"/>
</dbReference>
<dbReference type="SMART" id="SM01011">
    <property type="entry name" value="AMP_N"/>
    <property type="match status" value="1"/>
</dbReference>
<dbReference type="GO" id="GO:0070006">
    <property type="term" value="F:metalloaminopeptidase activity"/>
    <property type="evidence" value="ECO:0007669"/>
    <property type="project" value="InterPro"/>
</dbReference>
<evidence type="ECO:0000256" key="6">
    <source>
        <dbReference type="ARBA" id="ARBA00022801"/>
    </source>
</evidence>
<dbReference type="InterPro" id="IPR052433">
    <property type="entry name" value="X-Pro_dipept-like"/>
</dbReference>
<dbReference type="InterPro" id="IPR001131">
    <property type="entry name" value="Peptidase_M24B_aminopep-P_CS"/>
</dbReference>
<keyword evidence="6 10" id="KW-0378">Hydrolase</keyword>
<dbReference type="Gene3D" id="3.40.350.10">
    <property type="entry name" value="Creatinase/prolidase N-terminal domain"/>
    <property type="match status" value="1"/>
</dbReference>
<dbReference type="InterPro" id="IPR036005">
    <property type="entry name" value="Creatinase/aminopeptidase-like"/>
</dbReference>
<keyword evidence="10" id="KW-0031">Aminopeptidase</keyword>
<dbReference type="GO" id="GO:0005829">
    <property type="term" value="C:cytosol"/>
    <property type="evidence" value="ECO:0007669"/>
    <property type="project" value="TreeGrafter"/>
</dbReference>
<dbReference type="PANTHER" id="PTHR43226:SF4">
    <property type="entry name" value="XAA-PRO AMINOPEPTIDASE 3"/>
    <property type="match status" value="1"/>
</dbReference>
<dbReference type="Gene3D" id="3.90.230.10">
    <property type="entry name" value="Creatinase/methionine aminopeptidase superfamily"/>
    <property type="match status" value="1"/>
</dbReference>
<dbReference type="AlphaFoldDB" id="K9Z987"/>
<protein>
    <recommendedName>
        <fullName evidence="4">Xaa-Pro aminopeptidase</fullName>
        <ecNumber evidence="4">3.4.11.9</ecNumber>
    </recommendedName>
</protein>
<proteinExistence type="inferred from homology"/>
<dbReference type="InterPro" id="IPR007865">
    <property type="entry name" value="Aminopep_P_N"/>
</dbReference>
<feature type="domain" description="Aminopeptidase P N-terminal" evidence="9">
    <location>
        <begin position="8"/>
        <end position="136"/>
    </location>
</feature>
<name>K9Z987_ANACC</name>
<dbReference type="HOGENOM" id="CLU_017266_1_2_3"/>
<dbReference type="GO" id="GO:0030145">
    <property type="term" value="F:manganese ion binding"/>
    <property type="evidence" value="ECO:0007669"/>
    <property type="project" value="InterPro"/>
</dbReference>
<dbReference type="eggNOG" id="COG0006">
    <property type="taxonomic scope" value="Bacteria"/>
</dbReference>
<keyword evidence="10" id="KW-0645">Protease</keyword>
<gene>
    <name evidence="10" type="ordered locus">Anacy_0139</name>
</gene>
<sequence>MYTQNTTLPETLRHRRQKLAELIDFPAILWSGGSSPRNFPANTFPYRANSHFLYFAGISLQNAAIRLEGGNLQLFIDDPHPSSALWHGETPTREEIAARIGADDARPMAELADYLENAATLSVQDAATWTQQTQLLDRWILPKNQPEGIDLDLAKAIVSLRLTHDAAALVELRKAAAVSVQAHKAGMAATPKAKLEAEVRAAMEAVIMGHNMTTAYTSIVTVHGEVLHNGHYYHSLQPGDLLLADVGAETETGWAADITRTWPISGKFSSTQRDIYDIVLAAHDACIEQIAPGVEYADIHLLAATAIAEGLVDLGILQGKPEDLVKMDLHALFFPHGIGHLLGLDVHDMEDLGDVAGYDEGRKRSSRFGLSYLRLNRPLHPGMLVTIEPGFYQVPAILNDPKIRSQYQYLVNWERLEQFADVRGIRIEDDVLVTESGSEVLTAALPTQASAIEDLLEFPKLSQNHD</sequence>
<comment type="similarity">
    <text evidence="3 8">Belongs to the peptidase M24B family.</text>
</comment>
<dbReference type="KEGG" id="acy:Anacy_0139"/>
<dbReference type="PATRIC" id="fig|272123.3.peg.150"/>
<keyword evidence="5 8" id="KW-0479">Metal-binding</keyword>
<dbReference type="Proteomes" id="UP000010474">
    <property type="component" value="Chromosome"/>
</dbReference>
<dbReference type="Pfam" id="PF05195">
    <property type="entry name" value="AMP_N"/>
    <property type="match status" value="1"/>
</dbReference>
<dbReference type="PANTHER" id="PTHR43226">
    <property type="entry name" value="XAA-PRO AMINOPEPTIDASE 3"/>
    <property type="match status" value="1"/>
</dbReference>
<evidence type="ECO:0000256" key="3">
    <source>
        <dbReference type="ARBA" id="ARBA00008766"/>
    </source>
</evidence>
<dbReference type="GO" id="GO:0006508">
    <property type="term" value="P:proteolysis"/>
    <property type="evidence" value="ECO:0007669"/>
    <property type="project" value="TreeGrafter"/>
</dbReference>
<evidence type="ECO:0000256" key="7">
    <source>
        <dbReference type="ARBA" id="ARBA00023211"/>
    </source>
</evidence>
<reference evidence="11" key="1">
    <citation type="journal article" date="2013" name="Proc. Natl. Acad. Sci. U.S.A.">
        <title>Improving the coverage of the cyanobacterial phylum using diversity-driven genome sequencing.</title>
        <authorList>
            <person name="Shih P.M."/>
            <person name="Wu D."/>
            <person name="Latifi A."/>
            <person name="Axen S.D."/>
            <person name="Fewer D.P."/>
            <person name="Talla E."/>
            <person name="Calteau A."/>
            <person name="Cai F."/>
            <person name="Tandeau de Marsac N."/>
            <person name="Rippka R."/>
            <person name="Herdman M."/>
            <person name="Sivonen K."/>
            <person name="Coursin T."/>
            <person name="Laurent T."/>
            <person name="Goodwin L."/>
            <person name="Nolan M."/>
            <person name="Davenport K.W."/>
            <person name="Han C.S."/>
            <person name="Rubin E.M."/>
            <person name="Eisen J.A."/>
            <person name="Woyke T."/>
            <person name="Gugger M."/>
            <person name="Kerfeld C.A."/>
        </authorList>
    </citation>
    <scope>NUCLEOTIDE SEQUENCE [LARGE SCALE GENOMIC DNA]</scope>
    <source>
        <strain evidence="11">ATCC 27899 / PCC 7122</strain>
    </source>
</reference>
<dbReference type="SUPFAM" id="SSF53092">
    <property type="entry name" value="Creatinase/prolidase N-terminal domain"/>
    <property type="match status" value="1"/>
</dbReference>
<evidence type="ECO:0000256" key="2">
    <source>
        <dbReference type="ARBA" id="ARBA00001936"/>
    </source>
</evidence>
<dbReference type="Pfam" id="PF00557">
    <property type="entry name" value="Peptidase_M24"/>
    <property type="match status" value="1"/>
</dbReference>
<dbReference type="STRING" id="272123.Anacy_0139"/>
<evidence type="ECO:0000256" key="4">
    <source>
        <dbReference type="ARBA" id="ARBA00012574"/>
    </source>
</evidence>
<keyword evidence="7" id="KW-0464">Manganese</keyword>
<accession>K9Z987</accession>
<evidence type="ECO:0000259" key="9">
    <source>
        <dbReference type="SMART" id="SM01011"/>
    </source>
</evidence>
<comment type="catalytic activity">
    <reaction evidence="1">
        <text>Release of any N-terminal amino acid, including proline, that is linked to proline, even from a dipeptide or tripeptide.</text>
        <dbReference type="EC" id="3.4.11.9"/>
    </reaction>
</comment>
<dbReference type="RefSeq" id="WP_015212404.1">
    <property type="nucleotide sequence ID" value="NC_019771.1"/>
</dbReference>
<comment type="cofactor">
    <cofactor evidence="2">
        <name>Mn(2+)</name>
        <dbReference type="ChEBI" id="CHEBI:29035"/>
    </cofactor>
</comment>
<evidence type="ECO:0000313" key="10">
    <source>
        <dbReference type="EMBL" id="AFZ55748.1"/>
    </source>
</evidence>
<dbReference type="EMBL" id="CP003659">
    <property type="protein sequence ID" value="AFZ55748.1"/>
    <property type="molecule type" value="Genomic_DNA"/>
</dbReference>
<evidence type="ECO:0000313" key="11">
    <source>
        <dbReference type="Proteomes" id="UP000010474"/>
    </source>
</evidence>
<organism evidence="10 11">
    <name type="scientific">Anabaena cylindrica (strain ATCC 27899 / PCC 7122)</name>
    <dbReference type="NCBI Taxonomy" id="272123"/>
    <lineage>
        <taxon>Bacteria</taxon>
        <taxon>Bacillati</taxon>
        <taxon>Cyanobacteriota</taxon>
        <taxon>Cyanophyceae</taxon>
        <taxon>Nostocales</taxon>
        <taxon>Nostocaceae</taxon>
        <taxon>Anabaena</taxon>
    </lineage>
</organism>
<dbReference type="CDD" id="cd01087">
    <property type="entry name" value="Prolidase"/>
    <property type="match status" value="1"/>
</dbReference>